<organism evidence="1 2">
    <name type="scientific">Liparis tanakae</name>
    <name type="common">Tanaka's snailfish</name>
    <dbReference type="NCBI Taxonomy" id="230148"/>
    <lineage>
        <taxon>Eukaryota</taxon>
        <taxon>Metazoa</taxon>
        <taxon>Chordata</taxon>
        <taxon>Craniata</taxon>
        <taxon>Vertebrata</taxon>
        <taxon>Euteleostomi</taxon>
        <taxon>Actinopterygii</taxon>
        <taxon>Neopterygii</taxon>
        <taxon>Teleostei</taxon>
        <taxon>Neoteleostei</taxon>
        <taxon>Acanthomorphata</taxon>
        <taxon>Eupercaria</taxon>
        <taxon>Perciformes</taxon>
        <taxon>Cottioidei</taxon>
        <taxon>Cottales</taxon>
        <taxon>Liparidae</taxon>
        <taxon>Liparis</taxon>
    </lineage>
</organism>
<evidence type="ECO:0000313" key="1">
    <source>
        <dbReference type="EMBL" id="TNN60100.1"/>
    </source>
</evidence>
<gene>
    <name evidence="1" type="ORF">EYF80_029652</name>
</gene>
<dbReference type="EMBL" id="SRLO01000340">
    <property type="protein sequence ID" value="TNN60100.1"/>
    <property type="molecule type" value="Genomic_DNA"/>
</dbReference>
<keyword evidence="2" id="KW-1185">Reference proteome</keyword>
<protein>
    <submittedName>
        <fullName evidence="1">Uncharacterized protein</fullName>
    </submittedName>
</protein>
<comment type="caution">
    <text evidence="1">The sequence shown here is derived from an EMBL/GenBank/DDBJ whole genome shotgun (WGS) entry which is preliminary data.</text>
</comment>
<evidence type="ECO:0000313" key="2">
    <source>
        <dbReference type="Proteomes" id="UP000314294"/>
    </source>
</evidence>
<dbReference type="AlphaFoldDB" id="A0A4Z2H3R1"/>
<dbReference type="Proteomes" id="UP000314294">
    <property type="component" value="Unassembled WGS sequence"/>
</dbReference>
<reference evidence="1 2" key="1">
    <citation type="submission" date="2019-03" db="EMBL/GenBank/DDBJ databases">
        <title>First draft genome of Liparis tanakae, snailfish: a comprehensive survey of snailfish specific genes.</title>
        <authorList>
            <person name="Kim W."/>
            <person name="Song I."/>
            <person name="Jeong J.-H."/>
            <person name="Kim D."/>
            <person name="Kim S."/>
            <person name="Ryu S."/>
            <person name="Song J.Y."/>
            <person name="Lee S.K."/>
        </authorList>
    </citation>
    <scope>NUCLEOTIDE SEQUENCE [LARGE SCALE GENOMIC DNA]</scope>
    <source>
        <tissue evidence="1">Muscle</tissue>
    </source>
</reference>
<accession>A0A4Z2H3R1</accession>
<proteinExistence type="predicted"/>
<sequence length="121" mass="13057">MTTADCCVCCSTTRQLLLLDNPTASCLLASDLGGERCRRATGPAEPFSDGSLAPATSDGRARCRAAITEPNGVPVPGNMPRSTRSANIYTVNLMKLAEDDFHVINTYKARIGWTKETLRHN</sequence>
<name>A0A4Z2H3R1_9TELE</name>